<proteinExistence type="inferred from homology"/>
<feature type="region of interest" description="Disordered" evidence="7">
    <location>
        <begin position="1"/>
        <end position="24"/>
    </location>
</feature>
<sequence>MAWNEPGSGKQRDPWKDNGGGKNDLDDAIQRIKGAFGRLFGGGGGAPGAGRNGGGVLLAIIGLLIAWVLFDSWVQVNAGKEAVVLRFGEYSRTMPPGFNLKWPRPIESASEVNVQEVRNISDTVRMLTRDENIVQVEFNVQYEVADSTLFLYATRDPDQTLKQAAESAVREVIGTSKLDAIMPDQRVEPLEGEKPVANPSAELAQQAKKVLQQTLERYHAGLQVNDLNFQNVRPPQEVKDSFDDAISAREDRQRASNVADAYAKRVVPEARGEAARILAEAQGYKAERIAKAEGDAQRFDLIASQYRAAPEVTRKRLYLETMQQVVSGTPKIIDFTGGKNLLQIPVPAAGPPPPSADAAAAMSAAESDKGGR</sequence>
<evidence type="ECO:0000256" key="7">
    <source>
        <dbReference type="SAM" id="MobiDB-lite"/>
    </source>
</evidence>
<evidence type="ECO:0000313" key="9">
    <source>
        <dbReference type="EMBL" id="SFN15350.1"/>
    </source>
</evidence>
<comment type="similarity">
    <text evidence="2 6">Belongs to the band 7/mec-2 family. HflK subfamily.</text>
</comment>
<dbReference type="SUPFAM" id="SSF117892">
    <property type="entry name" value="Band 7/SPFH domain"/>
    <property type="match status" value="1"/>
</dbReference>
<evidence type="ECO:0000256" key="5">
    <source>
        <dbReference type="ARBA" id="ARBA00023136"/>
    </source>
</evidence>
<keyword evidence="5 6" id="KW-0472">Membrane</keyword>
<dbReference type="Gene3D" id="3.30.479.30">
    <property type="entry name" value="Band 7 domain"/>
    <property type="match status" value="1"/>
</dbReference>
<gene>
    <name evidence="9" type="ORF">SAMN05216289_105207</name>
</gene>
<feature type="transmembrane region" description="Helical" evidence="6">
    <location>
        <begin position="53"/>
        <end position="70"/>
    </location>
</feature>
<dbReference type="Pfam" id="PF12221">
    <property type="entry name" value="HflK_N"/>
    <property type="match status" value="1"/>
</dbReference>
<comment type="function">
    <text evidence="6">HflC and HflK could encode or regulate a protease.</text>
</comment>
<evidence type="ECO:0000256" key="1">
    <source>
        <dbReference type="ARBA" id="ARBA00004167"/>
    </source>
</evidence>
<feature type="domain" description="Band 7" evidence="8">
    <location>
        <begin position="71"/>
        <end position="246"/>
    </location>
</feature>
<dbReference type="Pfam" id="PF01145">
    <property type="entry name" value="Band_7"/>
    <property type="match status" value="1"/>
</dbReference>
<evidence type="ECO:0000256" key="3">
    <source>
        <dbReference type="ARBA" id="ARBA00022692"/>
    </source>
</evidence>
<evidence type="ECO:0000313" key="10">
    <source>
        <dbReference type="Proteomes" id="UP000198575"/>
    </source>
</evidence>
<organism evidence="9 10">
    <name type="scientific">Dokdonella immobilis</name>
    <dbReference type="NCBI Taxonomy" id="578942"/>
    <lineage>
        <taxon>Bacteria</taxon>
        <taxon>Pseudomonadati</taxon>
        <taxon>Pseudomonadota</taxon>
        <taxon>Gammaproteobacteria</taxon>
        <taxon>Lysobacterales</taxon>
        <taxon>Rhodanobacteraceae</taxon>
        <taxon>Dokdonella</taxon>
    </lineage>
</organism>
<dbReference type="EMBL" id="FOVF01000005">
    <property type="protein sequence ID" value="SFN15350.1"/>
    <property type="molecule type" value="Genomic_DNA"/>
</dbReference>
<keyword evidence="4 6" id="KW-1133">Transmembrane helix</keyword>
<dbReference type="CDD" id="cd03404">
    <property type="entry name" value="SPFH_HflK"/>
    <property type="match status" value="1"/>
</dbReference>
<keyword evidence="9" id="KW-0378">Hydrolase</keyword>
<dbReference type="InterPro" id="IPR010201">
    <property type="entry name" value="HflK"/>
</dbReference>
<evidence type="ECO:0000256" key="6">
    <source>
        <dbReference type="RuleBase" id="RU364113"/>
    </source>
</evidence>
<evidence type="ECO:0000256" key="4">
    <source>
        <dbReference type="ARBA" id="ARBA00022989"/>
    </source>
</evidence>
<dbReference type="NCBIfam" id="TIGR01933">
    <property type="entry name" value="hflK"/>
    <property type="match status" value="1"/>
</dbReference>
<keyword evidence="9" id="KW-0645">Protease</keyword>
<dbReference type="PANTHER" id="PTHR43327">
    <property type="entry name" value="STOMATIN-LIKE PROTEIN 2, MITOCHONDRIAL"/>
    <property type="match status" value="1"/>
</dbReference>
<evidence type="ECO:0000256" key="2">
    <source>
        <dbReference type="ARBA" id="ARBA00006971"/>
    </source>
</evidence>
<protein>
    <recommendedName>
        <fullName evidence="6">Protein HflK</fullName>
    </recommendedName>
</protein>
<keyword evidence="10" id="KW-1185">Reference proteome</keyword>
<dbReference type="PANTHER" id="PTHR43327:SF2">
    <property type="entry name" value="MODULATOR OF FTSH PROTEASE HFLK"/>
    <property type="match status" value="1"/>
</dbReference>
<comment type="subcellular location">
    <subcellularLocation>
        <location evidence="1">Membrane</location>
        <topology evidence="1">Single-pass membrane protein</topology>
    </subcellularLocation>
</comment>
<dbReference type="Proteomes" id="UP000198575">
    <property type="component" value="Unassembled WGS sequence"/>
</dbReference>
<dbReference type="InterPro" id="IPR001107">
    <property type="entry name" value="Band_7"/>
</dbReference>
<dbReference type="STRING" id="578942.SAMN05216289_105207"/>
<reference evidence="9 10" key="1">
    <citation type="submission" date="2016-10" db="EMBL/GenBank/DDBJ databases">
        <authorList>
            <person name="de Groot N.N."/>
        </authorList>
    </citation>
    <scope>NUCLEOTIDE SEQUENCE [LARGE SCALE GENOMIC DNA]</scope>
    <source>
        <strain evidence="9 10">CGMCC 1.7659</strain>
    </source>
</reference>
<feature type="compositionally biased region" description="Low complexity" evidence="7">
    <location>
        <begin position="356"/>
        <end position="365"/>
    </location>
</feature>
<accession>A0A1I4WQF5</accession>
<dbReference type="GO" id="GO:0008233">
    <property type="term" value="F:peptidase activity"/>
    <property type="evidence" value="ECO:0007669"/>
    <property type="project" value="UniProtKB-KW"/>
</dbReference>
<name>A0A1I4WQF5_9GAMM</name>
<dbReference type="GO" id="GO:0016020">
    <property type="term" value="C:membrane"/>
    <property type="evidence" value="ECO:0007669"/>
    <property type="project" value="UniProtKB-SubCell"/>
</dbReference>
<dbReference type="InterPro" id="IPR036013">
    <property type="entry name" value="Band_7/SPFH_dom_sf"/>
</dbReference>
<comment type="subunit">
    <text evidence="6">HflC and HflK may interact to form a multimeric complex.</text>
</comment>
<evidence type="ECO:0000259" key="8">
    <source>
        <dbReference type="SMART" id="SM00244"/>
    </source>
</evidence>
<dbReference type="InterPro" id="IPR001972">
    <property type="entry name" value="Stomatin_HflK_fam"/>
</dbReference>
<dbReference type="AlphaFoldDB" id="A0A1I4WQF5"/>
<keyword evidence="3 6" id="KW-0812">Transmembrane</keyword>
<feature type="region of interest" description="Disordered" evidence="7">
    <location>
        <begin position="346"/>
        <end position="372"/>
    </location>
</feature>
<dbReference type="GO" id="GO:0006508">
    <property type="term" value="P:proteolysis"/>
    <property type="evidence" value="ECO:0007669"/>
    <property type="project" value="UniProtKB-KW"/>
</dbReference>
<dbReference type="PRINTS" id="PR00721">
    <property type="entry name" value="STOMATIN"/>
</dbReference>
<dbReference type="InterPro" id="IPR020980">
    <property type="entry name" value="Membrane_HflK_N"/>
</dbReference>
<dbReference type="RefSeq" id="WP_092405982.1">
    <property type="nucleotide sequence ID" value="NZ_FOVF01000005.1"/>
</dbReference>
<dbReference type="OrthoDB" id="9779595at2"/>
<dbReference type="InterPro" id="IPR050710">
    <property type="entry name" value="Band7/mec-2_domain"/>
</dbReference>
<dbReference type="SMART" id="SM00244">
    <property type="entry name" value="PHB"/>
    <property type="match status" value="1"/>
</dbReference>